<dbReference type="Pfam" id="PF07992">
    <property type="entry name" value="Pyr_redox_2"/>
    <property type="match status" value="1"/>
</dbReference>
<gene>
    <name evidence="6" type="ORF">R4Z09_30550</name>
</gene>
<dbReference type="InterPro" id="IPR050260">
    <property type="entry name" value="FAD-bd_OxRdtase"/>
</dbReference>
<dbReference type="RefSeq" id="WP_338450359.1">
    <property type="nucleotide sequence ID" value="NZ_CP137640.1"/>
</dbReference>
<protein>
    <submittedName>
        <fullName evidence="6">FAD-dependent oxidoreductase</fullName>
    </submittedName>
</protein>
<organism evidence="6 7">
    <name type="scientific">Niallia oryzisoli</name>
    <dbReference type="NCBI Taxonomy" id="1737571"/>
    <lineage>
        <taxon>Bacteria</taxon>
        <taxon>Bacillati</taxon>
        <taxon>Bacillota</taxon>
        <taxon>Bacilli</taxon>
        <taxon>Bacillales</taxon>
        <taxon>Bacillaceae</taxon>
        <taxon>Niallia</taxon>
    </lineage>
</organism>
<keyword evidence="3" id="KW-0274">FAD</keyword>
<accession>A0ABZ2CCF4</accession>
<evidence type="ECO:0000313" key="7">
    <source>
        <dbReference type="Proteomes" id="UP001357223"/>
    </source>
</evidence>
<evidence type="ECO:0000259" key="4">
    <source>
        <dbReference type="Pfam" id="PF07992"/>
    </source>
</evidence>
<feature type="domain" description="FAD/NAD(P)-binding" evidence="4">
    <location>
        <begin position="4"/>
        <end position="293"/>
    </location>
</feature>
<dbReference type="InterPro" id="IPR023753">
    <property type="entry name" value="FAD/NAD-binding_dom"/>
</dbReference>
<evidence type="ECO:0000256" key="1">
    <source>
        <dbReference type="ARBA" id="ARBA00001974"/>
    </source>
</evidence>
<evidence type="ECO:0000256" key="3">
    <source>
        <dbReference type="ARBA" id="ARBA00022827"/>
    </source>
</evidence>
<name>A0ABZ2CCF4_9BACI</name>
<dbReference type="Gene3D" id="3.50.50.60">
    <property type="entry name" value="FAD/NAD(P)-binding domain"/>
    <property type="match status" value="2"/>
</dbReference>
<dbReference type="InterPro" id="IPR016156">
    <property type="entry name" value="FAD/NAD-linked_Rdtase_dimer_sf"/>
</dbReference>
<keyword evidence="7" id="KW-1185">Reference proteome</keyword>
<feature type="domain" description="NADH-rubredoxin oxidoreductase C-terminal" evidence="5">
    <location>
        <begin position="313"/>
        <end position="380"/>
    </location>
</feature>
<dbReference type="Pfam" id="PF18267">
    <property type="entry name" value="Rubredoxin_C"/>
    <property type="match status" value="1"/>
</dbReference>
<dbReference type="InterPro" id="IPR036188">
    <property type="entry name" value="FAD/NAD-bd_sf"/>
</dbReference>
<dbReference type="PANTHER" id="PTHR43429:SF3">
    <property type="entry name" value="NITRITE REDUCTASE [NAD(P)H]"/>
    <property type="match status" value="1"/>
</dbReference>
<dbReference type="PANTHER" id="PTHR43429">
    <property type="entry name" value="PYRIDINE NUCLEOTIDE-DISULFIDE OXIDOREDUCTASE DOMAIN-CONTAINING"/>
    <property type="match status" value="1"/>
</dbReference>
<dbReference type="Proteomes" id="UP001357223">
    <property type="component" value="Chromosome"/>
</dbReference>
<proteinExistence type="predicted"/>
<comment type="cofactor">
    <cofactor evidence="1">
        <name>FAD</name>
        <dbReference type="ChEBI" id="CHEBI:57692"/>
    </cofactor>
</comment>
<dbReference type="PRINTS" id="PR00411">
    <property type="entry name" value="PNDRDTASEI"/>
</dbReference>
<dbReference type="EMBL" id="CP137640">
    <property type="protein sequence ID" value="WVX81431.1"/>
    <property type="molecule type" value="Genomic_DNA"/>
</dbReference>
<dbReference type="PRINTS" id="PR00368">
    <property type="entry name" value="FADPNR"/>
</dbReference>
<dbReference type="Gene3D" id="3.30.390.30">
    <property type="match status" value="1"/>
</dbReference>
<evidence type="ECO:0000256" key="2">
    <source>
        <dbReference type="ARBA" id="ARBA00022630"/>
    </source>
</evidence>
<keyword evidence="2" id="KW-0285">Flavoprotein</keyword>
<dbReference type="InterPro" id="IPR041575">
    <property type="entry name" value="Rubredoxin_C"/>
</dbReference>
<dbReference type="SUPFAM" id="SSF51905">
    <property type="entry name" value="FAD/NAD(P)-binding domain"/>
    <property type="match status" value="1"/>
</dbReference>
<reference evidence="6 7" key="1">
    <citation type="submission" date="2023-10" db="EMBL/GenBank/DDBJ databases">
        <title>Niallia locisalis sp.nov. isolated from a salt pond sample.</title>
        <authorList>
            <person name="Li X.-J."/>
            <person name="Dong L."/>
        </authorList>
    </citation>
    <scope>NUCLEOTIDE SEQUENCE [LARGE SCALE GENOMIC DNA]</scope>
    <source>
        <strain evidence="6 7">DSM 29761</strain>
    </source>
</reference>
<evidence type="ECO:0000259" key="5">
    <source>
        <dbReference type="Pfam" id="PF18267"/>
    </source>
</evidence>
<sequence>MNKNYCIIGSGVAAVYAAKDIRDQDKEANIHVFGAENSMPYNRIKLSKDLYSDLHNEKVLIKKEKWYQDQNIIVHANTKIIDVDTEKHAIMAASGEVFYYDKLLICTGSQNRKLSIDGADKKGVFTIREMQEADDFKTFIESKQHVVNIGGGIQGLETAWSIHKQGKQVTIIEAAPRLMARQLDNNTSERLKQKIEEAGIQVYVNASVERINGETEVEGIIVNQQELPCDSVIYSIGVFPNLELVKNTAIAVNRGIIVNDRMQTNVEDVYAAGDAAEWNGVVAALWNPAMEQGKVAGKNMAAPSSLTYQKSIPMTVFNAFDFTLFSIGLVDESQCDTTITEEDETGKYTRVFIKDERMVGAISLEGVVASLPYKAAIENGVSLAGIELSHITVSELMNELKKRQKLSA</sequence>
<evidence type="ECO:0000313" key="6">
    <source>
        <dbReference type="EMBL" id="WVX81431.1"/>
    </source>
</evidence>